<name>A0A097EXT4_9CAUD</name>
<accession>A0A097EXT4</accession>
<reference evidence="1 2" key="1">
    <citation type="submission" date="2014-09" db="EMBL/GenBank/DDBJ databases">
        <authorList>
            <person name="Lapin J.S."/>
            <person name="Pope W.H."/>
            <person name="Hua J."/>
            <person name="Ford M.E."/>
            <person name="Conway J.F."/>
            <person name="Hatfull G.F."/>
            <person name="Hendrix R.W."/>
        </authorList>
    </citation>
    <scope>NUCLEOTIDE SEQUENCE [LARGE SCALE GENOMIC DNA]</scope>
</reference>
<evidence type="ECO:0000313" key="1">
    <source>
        <dbReference type="EMBL" id="AIT14218.1"/>
    </source>
</evidence>
<organism evidence="1 2">
    <name type="scientific">Escherichia phage 121Q</name>
    <dbReference type="NCBI Taxonomy" id="1555202"/>
    <lineage>
        <taxon>Viruses</taxon>
        <taxon>Duplodnaviria</taxon>
        <taxon>Heunggongvirae</taxon>
        <taxon>Uroviricota</taxon>
        <taxon>Caudoviricetes</taxon>
        <taxon>Asteriusvirus</taxon>
        <taxon>Asteriusvirus av121Q</taxon>
    </lineage>
</organism>
<evidence type="ECO:0000313" key="2">
    <source>
        <dbReference type="Proteomes" id="UP000029889"/>
    </source>
</evidence>
<keyword evidence="2" id="KW-1185">Reference proteome</keyword>
<dbReference type="RefSeq" id="YP_009101915.1">
    <property type="nucleotide sequence ID" value="NC_025447.1"/>
</dbReference>
<dbReference type="Proteomes" id="UP000029889">
    <property type="component" value="Segment"/>
</dbReference>
<dbReference type="KEGG" id="vg:22111368"/>
<proteinExistence type="predicted"/>
<sequence>MKILTEHEYYNRLRTIQGKVSWTFLDNSIAEADRCVIIAEMKLLLFIGTNYQSIYIDAWLSSLRLKSVSLK</sequence>
<dbReference type="EMBL" id="KM507819">
    <property type="protein sequence ID" value="AIT14218.1"/>
    <property type="molecule type" value="Genomic_DNA"/>
</dbReference>
<gene>
    <name evidence="1" type="primary">328</name>
    <name evidence="1" type="ORF">PBI_121Q_328</name>
</gene>
<protein>
    <submittedName>
        <fullName evidence="1">Uncharacterized protein</fullName>
    </submittedName>
</protein>
<dbReference type="GeneID" id="22111368"/>